<keyword evidence="2 6" id="KW-0031">Aminopeptidase</keyword>
<dbReference type="GO" id="GO:0005829">
    <property type="term" value="C:cytosol"/>
    <property type="evidence" value="ECO:0007669"/>
    <property type="project" value="TreeGrafter"/>
</dbReference>
<feature type="binding site" evidence="6">
    <location>
        <position position="176"/>
    </location>
    <ligand>
        <name>a divalent metal cation</name>
        <dbReference type="ChEBI" id="CHEBI:60240"/>
        <label>2</label>
        <note>catalytic</note>
    </ligand>
</feature>
<feature type="binding site" evidence="6">
    <location>
        <position position="84"/>
    </location>
    <ligand>
        <name>substrate</name>
    </ligand>
</feature>
<keyword evidence="10" id="KW-1185">Reference proteome</keyword>
<dbReference type="GO" id="GO:0046872">
    <property type="term" value="F:metal ion binding"/>
    <property type="evidence" value="ECO:0007669"/>
    <property type="project" value="UniProtKB-UniRule"/>
</dbReference>
<evidence type="ECO:0000256" key="7">
    <source>
        <dbReference type="RuleBase" id="RU003653"/>
    </source>
</evidence>
<comment type="similarity">
    <text evidence="6">Belongs to the peptidase M24A family. Methionine aminopeptidase type 1 subfamily.</text>
</comment>
<feature type="binding site" evidence="6">
    <location>
        <position position="214"/>
    </location>
    <ligand>
        <name>a divalent metal cation</name>
        <dbReference type="ChEBI" id="CHEBI:60240"/>
        <label>2</label>
        <note>catalytic</note>
    </ligand>
</feature>
<dbReference type="CDD" id="cd01086">
    <property type="entry name" value="MetAP1"/>
    <property type="match status" value="1"/>
</dbReference>
<evidence type="ECO:0000313" key="10">
    <source>
        <dbReference type="Proteomes" id="UP000189810"/>
    </source>
</evidence>
<gene>
    <name evidence="6" type="primary">map</name>
    <name evidence="9" type="ORF">SAMN05444391_0823</name>
</gene>
<dbReference type="Proteomes" id="UP000189810">
    <property type="component" value="Chromosome I"/>
</dbReference>
<dbReference type="InterPro" id="IPR036005">
    <property type="entry name" value="Creatinase/aminopeptidase-like"/>
</dbReference>
<feature type="binding site" evidence="6">
    <location>
        <position position="102"/>
    </location>
    <ligand>
        <name>a divalent metal cation</name>
        <dbReference type="ChEBI" id="CHEBI:60240"/>
        <label>1</label>
    </ligand>
</feature>
<dbReference type="GO" id="GO:0070006">
    <property type="term" value="F:metalloaminopeptidase activity"/>
    <property type="evidence" value="ECO:0007669"/>
    <property type="project" value="UniProtKB-UniRule"/>
</dbReference>
<evidence type="ECO:0000256" key="2">
    <source>
        <dbReference type="ARBA" id="ARBA00022438"/>
    </source>
</evidence>
<evidence type="ECO:0000256" key="5">
    <source>
        <dbReference type="ARBA" id="ARBA00022801"/>
    </source>
</evidence>
<dbReference type="OrthoDB" id="9802055at2"/>
<dbReference type="InterPro" id="IPR000994">
    <property type="entry name" value="Pept_M24"/>
</dbReference>
<dbReference type="PANTHER" id="PTHR43330:SF27">
    <property type="entry name" value="METHIONINE AMINOPEPTIDASE"/>
    <property type="match status" value="1"/>
</dbReference>
<dbReference type="PANTHER" id="PTHR43330">
    <property type="entry name" value="METHIONINE AMINOPEPTIDASE"/>
    <property type="match status" value="1"/>
</dbReference>
<dbReference type="STRING" id="381751.SAMN05444391_0823"/>
<dbReference type="EC" id="3.4.11.18" evidence="6 7"/>
<comment type="cofactor">
    <cofactor evidence="6">
        <name>Co(2+)</name>
        <dbReference type="ChEBI" id="CHEBI:48828"/>
    </cofactor>
    <cofactor evidence="6">
        <name>Zn(2+)</name>
        <dbReference type="ChEBI" id="CHEBI:29105"/>
    </cofactor>
    <cofactor evidence="6">
        <name>Mn(2+)</name>
        <dbReference type="ChEBI" id="CHEBI:29035"/>
    </cofactor>
    <cofactor evidence="6">
        <name>Fe(2+)</name>
        <dbReference type="ChEBI" id="CHEBI:29033"/>
    </cofactor>
    <text evidence="6">Binds 2 divalent metal cations per subunit. Has a high-affinity and a low affinity metal-binding site. The true nature of the physiological cofactor is under debate. The enzyme is active with cobalt, zinc, manganese or divalent iron ions. Most likely, methionine aminopeptidases function as mononuclear Fe(2+)-metalloproteases under physiological conditions, and the catalytically relevant metal-binding site has been assigned to the histidine-containing high-affinity site.</text>
</comment>
<keyword evidence="3 6" id="KW-0645">Protease</keyword>
<organism evidence="9 10">
    <name type="scientific">Thermocrinis minervae</name>
    <dbReference type="NCBI Taxonomy" id="381751"/>
    <lineage>
        <taxon>Bacteria</taxon>
        <taxon>Pseudomonadati</taxon>
        <taxon>Aquificota</taxon>
        <taxon>Aquificia</taxon>
        <taxon>Aquificales</taxon>
        <taxon>Aquificaceae</taxon>
        <taxon>Thermocrinis</taxon>
    </lineage>
</organism>
<dbReference type="Gene3D" id="3.90.230.10">
    <property type="entry name" value="Creatinase/methionine aminopeptidase superfamily"/>
    <property type="match status" value="1"/>
</dbReference>
<proteinExistence type="inferred from homology"/>
<comment type="function">
    <text evidence="1 6">Removes the N-terminal methionine from nascent proteins. The N-terminal methionine is often cleaved when the second residue in the primary sequence is small and uncharged (Met-Ala-, Cys, Gly, Pro, Ser, Thr, or Val). Requires deformylation of the N(alpha)-formylated initiator methionine before it can be hydrolyzed.</text>
</comment>
<comment type="catalytic activity">
    <reaction evidence="6 7">
        <text>Release of N-terminal amino acids, preferentially methionine, from peptides and arylamides.</text>
        <dbReference type="EC" id="3.4.11.18"/>
    </reaction>
</comment>
<dbReference type="PRINTS" id="PR00599">
    <property type="entry name" value="MAPEPTIDASE"/>
</dbReference>
<feature type="binding site" evidence="6">
    <location>
        <position position="183"/>
    </location>
    <ligand>
        <name>substrate</name>
    </ligand>
</feature>
<evidence type="ECO:0000256" key="4">
    <source>
        <dbReference type="ARBA" id="ARBA00022723"/>
    </source>
</evidence>
<dbReference type="HAMAP" id="MF_01974">
    <property type="entry name" value="MetAP_1"/>
    <property type="match status" value="1"/>
</dbReference>
<keyword evidence="4 6" id="KW-0479">Metal-binding</keyword>
<dbReference type="Pfam" id="PF00557">
    <property type="entry name" value="Peptidase_M24"/>
    <property type="match status" value="1"/>
</dbReference>
<accession>A0A1M6RZK0</accession>
<dbReference type="RefSeq" id="WP_079653962.1">
    <property type="nucleotide sequence ID" value="NZ_LT670846.1"/>
</dbReference>
<dbReference type="EMBL" id="LT670846">
    <property type="protein sequence ID" value="SHK37891.1"/>
    <property type="molecule type" value="Genomic_DNA"/>
</dbReference>
<feature type="domain" description="Peptidase M24" evidence="8">
    <location>
        <begin position="12"/>
        <end position="255"/>
    </location>
</feature>
<dbReference type="InterPro" id="IPR001714">
    <property type="entry name" value="Pept_M24_MAP"/>
</dbReference>
<keyword evidence="5 6" id="KW-0378">Hydrolase</keyword>
<name>A0A1M6RZK0_9AQUI</name>
<feature type="binding site" evidence="6">
    <location>
        <position position="249"/>
    </location>
    <ligand>
        <name>a divalent metal cation</name>
        <dbReference type="ChEBI" id="CHEBI:60240"/>
        <label>2</label>
        <note>catalytic</note>
    </ligand>
</feature>
<dbReference type="AlphaFoldDB" id="A0A1M6RZK0"/>
<evidence type="ECO:0000256" key="3">
    <source>
        <dbReference type="ARBA" id="ARBA00022670"/>
    </source>
</evidence>
<feature type="binding site" evidence="6">
    <location>
        <position position="113"/>
    </location>
    <ligand>
        <name>a divalent metal cation</name>
        <dbReference type="ChEBI" id="CHEBI:60240"/>
        <label>1</label>
    </ligand>
</feature>
<comment type="subunit">
    <text evidence="6">Monomer.</text>
</comment>
<reference evidence="9 10" key="1">
    <citation type="submission" date="2016-11" db="EMBL/GenBank/DDBJ databases">
        <authorList>
            <person name="Jaros S."/>
            <person name="Januszkiewicz K."/>
            <person name="Wedrychowicz H."/>
        </authorList>
    </citation>
    <scope>NUCLEOTIDE SEQUENCE [LARGE SCALE GENOMIC DNA]</scope>
    <source>
        <strain evidence="9 10">DSM 19557</strain>
    </source>
</reference>
<feature type="binding site" evidence="6">
    <location>
        <position position="113"/>
    </location>
    <ligand>
        <name>a divalent metal cation</name>
        <dbReference type="ChEBI" id="CHEBI:60240"/>
        <label>2</label>
        <note>catalytic</note>
    </ligand>
</feature>
<protein>
    <recommendedName>
        <fullName evidence="6 7">Methionine aminopeptidase</fullName>
        <shortName evidence="6">MAP</shortName>
        <shortName evidence="6">MetAP</shortName>
        <ecNumber evidence="6 7">3.4.11.18</ecNumber>
    </recommendedName>
    <alternativeName>
        <fullName evidence="6">Peptidase M</fullName>
    </alternativeName>
</protein>
<dbReference type="NCBIfam" id="TIGR00500">
    <property type="entry name" value="met_pdase_I"/>
    <property type="match status" value="1"/>
</dbReference>
<dbReference type="GO" id="GO:0004239">
    <property type="term" value="F:initiator methionyl aminopeptidase activity"/>
    <property type="evidence" value="ECO:0007669"/>
    <property type="project" value="UniProtKB-UniRule"/>
</dbReference>
<feature type="binding site" evidence="6">
    <location>
        <position position="249"/>
    </location>
    <ligand>
        <name>a divalent metal cation</name>
        <dbReference type="ChEBI" id="CHEBI:60240"/>
        <label>1</label>
    </ligand>
</feature>
<dbReference type="GO" id="GO:0006508">
    <property type="term" value="P:proteolysis"/>
    <property type="evidence" value="ECO:0007669"/>
    <property type="project" value="UniProtKB-KW"/>
</dbReference>
<evidence type="ECO:0000256" key="6">
    <source>
        <dbReference type="HAMAP-Rule" id="MF_01974"/>
    </source>
</evidence>
<sequence length="268" mass="29472">MAVELYSFKEIEKIKKACDAVVYVLKEVAKLVKPGISTWDLEVRARELCKDLRIKPAFLNYKPPFSDIKYPAALCVSVNSAIVHGLPKEEEILKEGDIVSIDFGAFVDGYAGDSAITVPVGQVDEQKELLMKATKEALEEATKACVAGNWLSDITNAIANVANKYGFKPVKGLGGHGIGRRVHEDPYVPNNPADFDGKRVKDLKLKQGMVLAIEPMIAVGSDEYVHEEDIKKDPWTVRTKDNSPCAHFEYVVAVTKEGPIVLTEFGHG</sequence>
<evidence type="ECO:0000313" key="9">
    <source>
        <dbReference type="EMBL" id="SHK37891.1"/>
    </source>
</evidence>
<dbReference type="SUPFAM" id="SSF55920">
    <property type="entry name" value="Creatinase/aminopeptidase"/>
    <property type="match status" value="1"/>
</dbReference>
<evidence type="ECO:0000256" key="1">
    <source>
        <dbReference type="ARBA" id="ARBA00002521"/>
    </source>
</evidence>
<dbReference type="InterPro" id="IPR002467">
    <property type="entry name" value="Pept_M24A_MAP1"/>
</dbReference>
<evidence type="ECO:0000259" key="8">
    <source>
        <dbReference type="Pfam" id="PF00557"/>
    </source>
</evidence>